<keyword evidence="5" id="KW-1185">Reference proteome</keyword>
<dbReference type="OrthoDB" id="9992527at2759"/>
<dbReference type="Gene3D" id="3.40.50.720">
    <property type="entry name" value="NAD(P)-binding Rossmann-like Domain"/>
    <property type="match status" value="1"/>
</dbReference>
<dbReference type="SUPFAM" id="SSF51735">
    <property type="entry name" value="NAD(P)-binding Rossmann-fold domains"/>
    <property type="match status" value="1"/>
</dbReference>
<dbReference type="Pfam" id="PF08240">
    <property type="entry name" value="ADH_N"/>
    <property type="match status" value="1"/>
</dbReference>
<evidence type="ECO:0000313" key="5">
    <source>
        <dbReference type="Proteomes" id="UP000235786"/>
    </source>
</evidence>
<dbReference type="SUPFAM" id="SSF50129">
    <property type="entry name" value="GroES-like"/>
    <property type="match status" value="1"/>
</dbReference>
<dbReference type="InterPro" id="IPR020843">
    <property type="entry name" value="ER"/>
</dbReference>
<evidence type="ECO:0000313" key="4">
    <source>
        <dbReference type="EMBL" id="PMD33619.1"/>
    </source>
</evidence>
<dbReference type="GO" id="GO:0016651">
    <property type="term" value="F:oxidoreductase activity, acting on NAD(P)H"/>
    <property type="evidence" value="ECO:0007669"/>
    <property type="project" value="InterPro"/>
</dbReference>
<comment type="similarity">
    <text evidence="1">Belongs to the zinc-containing alcohol dehydrogenase family.</text>
</comment>
<organism evidence="4 5">
    <name type="scientific">Hyaloscypha variabilis (strain UAMH 11265 / GT02V1 / F)</name>
    <name type="common">Meliniomyces variabilis</name>
    <dbReference type="NCBI Taxonomy" id="1149755"/>
    <lineage>
        <taxon>Eukaryota</taxon>
        <taxon>Fungi</taxon>
        <taxon>Dikarya</taxon>
        <taxon>Ascomycota</taxon>
        <taxon>Pezizomycotina</taxon>
        <taxon>Leotiomycetes</taxon>
        <taxon>Helotiales</taxon>
        <taxon>Hyaloscyphaceae</taxon>
        <taxon>Hyaloscypha</taxon>
        <taxon>Hyaloscypha variabilis</taxon>
    </lineage>
</organism>
<dbReference type="InterPro" id="IPR011032">
    <property type="entry name" value="GroES-like_sf"/>
</dbReference>
<dbReference type="InterPro" id="IPR036291">
    <property type="entry name" value="NAD(P)-bd_dom_sf"/>
</dbReference>
<reference evidence="4 5" key="1">
    <citation type="submission" date="2016-04" db="EMBL/GenBank/DDBJ databases">
        <title>A degradative enzymes factory behind the ericoid mycorrhizal symbiosis.</title>
        <authorList>
            <consortium name="DOE Joint Genome Institute"/>
            <person name="Martino E."/>
            <person name="Morin E."/>
            <person name="Grelet G."/>
            <person name="Kuo A."/>
            <person name="Kohler A."/>
            <person name="Daghino S."/>
            <person name="Barry K."/>
            <person name="Choi C."/>
            <person name="Cichocki N."/>
            <person name="Clum A."/>
            <person name="Copeland A."/>
            <person name="Hainaut M."/>
            <person name="Haridas S."/>
            <person name="Labutti K."/>
            <person name="Lindquist E."/>
            <person name="Lipzen A."/>
            <person name="Khouja H.-R."/>
            <person name="Murat C."/>
            <person name="Ohm R."/>
            <person name="Olson A."/>
            <person name="Spatafora J."/>
            <person name="Veneault-Fourrey C."/>
            <person name="Henrissat B."/>
            <person name="Grigoriev I."/>
            <person name="Martin F."/>
            <person name="Perotto S."/>
        </authorList>
    </citation>
    <scope>NUCLEOTIDE SEQUENCE [LARGE SCALE GENOMIC DNA]</scope>
    <source>
        <strain evidence="4 5">F</strain>
    </source>
</reference>
<dbReference type="InterPro" id="IPR047122">
    <property type="entry name" value="Trans-enoyl_RdTase-like"/>
</dbReference>
<dbReference type="PANTHER" id="PTHR45348">
    <property type="entry name" value="HYPOTHETICAL OXIDOREDUCTASE (EUROFUNG)"/>
    <property type="match status" value="1"/>
</dbReference>
<protein>
    <submittedName>
        <fullName evidence="4">Zinc-binding dehydrogenase family oxidoreductase</fullName>
    </submittedName>
</protein>
<evidence type="ECO:0000259" key="3">
    <source>
        <dbReference type="SMART" id="SM00829"/>
    </source>
</evidence>
<dbReference type="CDD" id="cd08249">
    <property type="entry name" value="enoyl_reductase_like"/>
    <property type="match status" value="1"/>
</dbReference>
<keyword evidence="2" id="KW-0560">Oxidoreductase</keyword>
<dbReference type="SMART" id="SM00829">
    <property type="entry name" value="PKS_ER"/>
    <property type="match status" value="1"/>
</dbReference>
<sequence length="353" mass="38405">MSPVTAKAIVQRNRESGRVLVEETIELPALEEHQVLVRVINSALNPTDVQSFDGDAFGDGAVLGCDFAGIVEELGPKVSTFVVGDRIVALIWGGEIHPLGAYSTYCIADERISFKIPKGLDFPEASTIPLASNTAWLALLSKDCLNIPRSNTKGTSVLVWGGSSTVGIFAIQLSRKLGLDVVTTCSPRNNDVVKSAGASLVFDYRDPLVVAKIAETVPDLRYAFDTIGNATSSTMAAEAMGSNKGNVCTVRPGKQYTENVPKHILVTDVLVFTAFLKPHVYKKVYKWPTRPEDHALSAELYQSLPQWIEQGVFKPQRTRRMGKLSAETLAKAMQLYRDNALSNEKCVFDVGTA</sequence>
<dbReference type="AlphaFoldDB" id="A0A2J6R569"/>
<dbReference type="PANTHER" id="PTHR45348:SF2">
    <property type="entry name" value="ZINC-TYPE ALCOHOL DEHYDROGENASE-LIKE PROTEIN C2E1P3.01"/>
    <property type="match status" value="1"/>
</dbReference>
<dbReference type="EMBL" id="KZ613955">
    <property type="protein sequence ID" value="PMD33619.1"/>
    <property type="molecule type" value="Genomic_DNA"/>
</dbReference>
<proteinExistence type="inferred from homology"/>
<dbReference type="Gene3D" id="3.90.180.10">
    <property type="entry name" value="Medium-chain alcohol dehydrogenases, catalytic domain"/>
    <property type="match status" value="1"/>
</dbReference>
<feature type="domain" description="Enoyl reductase (ER)" evidence="3">
    <location>
        <begin position="17"/>
        <end position="267"/>
    </location>
</feature>
<accession>A0A2J6R569</accession>
<gene>
    <name evidence="4" type="ORF">L207DRAFT_517677</name>
</gene>
<dbReference type="Proteomes" id="UP000235786">
    <property type="component" value="Unassembled WGS sequence"/>
</dbReference>
<dbReference type="InterPro" id="IPR013154">
    <property type="entry name" value="ADH-like_N"/>
</dbReference>
<name>A0A2J6R569_HYAVF</name>
<dbReference type="STRING" id="1149755.A0A2J6R569"/>
<evidence type="ECO:0000256" key="1">
    <source>
        <dbReference type="ARBA" id="ARBA00008072"/>
    </source>
</evidence>
<evidence type="ECO:0000256" key="2">
    <source>
        <dbReference type="ARBA" id="ARBA00023002"/>
    </source>
</evidence>